<evidence type="ECO:0000313" key="11">
    <source>
        <dbReference type="Proteomes" id="UP000596742"/>
    </source>
</evidence>
<evidence type="ECO:0000259" key="8">
    <source>
        <dbReference type="Pfam" id="PF03177"/>
    </source>
</evidence>
<dbReference type="GO" id="GO:0031080">
    <property type="term" value="C:nuclear pore outer ring"/>
    <property type="evidence" value="ECO:0007669"/>
    <property type="project" value="TreeGrafter"/>
</dbReference>
<dbReference type="SUPFAM" id="SSF117289">
    <property type="entry name" value="Nucleoporin domain"/>
    <property type="match status" value="1"/>
</dbReference>
<dbReference type="InterPro" id="IPR007187">
    <property type="entry name" value="Nucleoporin_Nup133/Nup155_C"/>
</dbReference>
<comment type="similarity">
    <text evidence="2">Belongs to the nucleoporin Nup133 family.</text>
</comment>
<evidence type="ECO:0000256" key="1">
    <source>
        <dbReference type="ARBA" id="ARBA00004259"/>
    </source>
</evidence>
<dbReference type="Gene3D" id="2.130.10.10">
    <property type="entry name" value="YVTN repeat-like/Quinoprotein amine dehydrogenase"/>
    <property type="match status" value="1"/>
</dbReference>
<keyword evidence="7" id="KW-0539">Nucleus</keyword>
<dbReference type="GO" id="GO:0006606">
    <property type="term" value="P:protein import into nucleus"/>
    <property type="evidence" value="ECO:0007669"/>
    <property type="project" value="TreeGrafter"/>
</dbReference>
<dbReference type="GO" id="GO:0000972">
    <property type="term" value="P:transcription-dependent tethering of RNA polymerase II gene DNA at nuclear periphery"/>
    <property type="evidence" value="ECO:0007669"/>
    <property type="project" value="TreeGrafter"/>
</dbReference>
<dbReference type="Gene3D" id="1.20.58.1380">
    <property type="match status" value="1"/>
</dbReference>
<keyword evidence="5" id="KW-0653">Protein transport</keyword>
<dbReference type="InterPro" id="IPR014908">
    <property type="entry name" value="Nucleoporin_Nup133/Nup155_N"/>
</dbReference>
<dbReference type="Gene3D" id="1.25.40.700">
    <property type="match status" value="1"/>
</dbReference>
<organism evidence="10 11">
    <name type="scientific">Mytilus galloprovincialis</name>
    <name type="common">Mediterranean mussel</name>
    <dbReference type="NCBI Taxonomy" id="29158"/>
    <lineage>
        <taxon>Eukaryota</taxon>
        <taxon>Metazoa</taxon>
        <taxon>Spiralia</taxon>
        <taxon>Lophotrochozoa</taxon>
        <taxon>Mollusca</taxon>
        <taxon>Bivalvia</taxon>
        <taxon>Autobranchia</taxon>
        <taxon>Pteriomorphia</taxon>
        <taxon>Mytilida</taxon>
        <taxon>Mytiloidea</taxon>
        <taxon>Mytilidae</taxon>
        <taxon>Mytilinae</taxon>
        <taxon>Mytilus</taxon>
    </lineage>
</organism>
<dbReference type="GO" id="GO:0017056">
    <property type="term" value="F:structural constituent of nuclear pore"/>
    <property type="evidence" value="ECO:0007669"/>
    <property type="project" value="InterPro"/>
</dbReference>
<feature type="domain" description="Nucleoporin Nup133/Nup155-like C-terminal" evidence="8">
    <location>
        <begin position="757"/>
        <end position="1065"/>
    </location>
</feature>
<keyword evidence="3" id="KW-0813">Transport</keyword>
<keyword evidence="6" id="KW-0811">Translocation</keyword>
<accession>A0A8B6BH84</accession>
<evidence type="ECO:0000256" key="2">
    <source>
        <dbReference type="ARBA" id="ARBA00005569"/>
    </source>
</evidence>
<dbReference type="Pfam" id="PF08801">
    <property type="entry name" value="Nucleoporin_N"/>
    <property type="match status" value="1"/>
</dbReference>
<dbReference type="AlphaFoldDB" id="A0A8B6BH84"/>
<evidence type="ECO:0000259" key="9">
    <source>
        <dbReference type="Pfam" id="PF08801"/>
    </source>
</evidence>
<protein>
    <submittedName>
        <fullName evidence="10">Nuclear pore complex protein Nup133</fullName>
    </submittedName>
</protein>
<dbReference type="InterPro" id="IPR037624">
    <property type="entry name" value="Nup133-like"/>
</dbReference>
<name>A0A8B6BH84_MYTGA</name>
<comment type="caution">
    <text evidence="10">The sequence shown here is derived from an EMBL/GenBank/DDBJ whole genome shotgun (WGS) entry which is preliminary data.</text>
</comment>
<sequence>SQGNRSLQTSQLLEETAGHKVETYGLPLPVLITEVLTTSDRNTEISVSINSSGWAWLVGGRKLFIWRYKQVQHARSVFCKELTLPPSDLAHNSDRVCVIPNNSDHQSASCIAVSPEGIVRYWPNIANEGSSVEISAELRGEECQCVVCLPPFGCLLATTTSSLVLLNIATNKNTLTCHLLKSAQGMFSGIGRKMSSFIFGASPLQPTGAPLQAITVGLTEDDDDFSFYVLSGTQLQKWTIGEGITERLFYQVDVDRMFRESIARKLWDQDSKHLTQFKSWLIDMQSTSNGVVIFGAAVNMDVSLTVSYALAFIDTDIGGTPSALEKLVLLDYQDSYDDELEYQLQNFKLVVPDTKTYSGYVYNKERVLYVPGETEIVDIQAPGGHVLGAGCCDKCAIFFSSSVGLFTISMTQKQDMGLVEESNYDVSRADMSVLAASSSQIQELSMSDDKISRLKGAFLAAMKGNMKQAQAEVDKLFPVGDHANSDIDQVVTSLSKDLIDDYPASDPRWAESRQDPSSRTTSLIILNQLNDKVKAHDYIINFLKKVGLWDKLKEVQSRDTQMLTRNALCEHAEKIQAAIALRTQHSTYPALVDAAIKKVLEKRGDFDSMQSLTPQDIFYREVSKVHEIAEALMEYEEHFLAADVTTQDVLTVVSSVNAVLQSMFDQALQYRQNKVGVYQSYGPEILEYTPWTSTSGERGIRTILIKQYTKTYEEALPETGDAEIRDVLFEQLVHLTDIVLDGYRCQLESLRQCNSAHHDQFLKRYEQDRNKMIAPLLEYGKHEMAASLAEKYCDFEILIQLCDDTNNSDRIERYLVQFADKGFADFLYAWYLKKGKRGKLMSLPVSQHAELRSFLQTDDNKYLSWLHDIHTNNYIEAHSTLLDLARLEVGCLAKKKTLLSLSKLAGLAADDPREEVITEDHIEDINREQDLITHQEQLPPRVIQHLGMEEDNMRVLAPVEIIQQYISDFNIDANEFDFKKALDLLQYIDKDDENIDFEALRLYIWTRAVLRNSWVYDQAIDPQDVLKDTIFFKVIDLAYREGQNLPSFLPELDSLLQSDDLGLLKDDDTFQYLMSAGYEHIQQML</sequence>
<dbReference type="PANTHER" id="PTHR13405">
    <property type="entry name" value="NUCLEAR PORE COMPLEX PROTEIN NUP133"/>
    <property type="match status" value="1"/>
</dbReference>
<keyword evidence="11" id="KW-1185">Reference proteome</keyword>
<dbReference type="Pfam" id="PF03177">
    <property type="entry name" value="Nucleoporin_C"/>
    <property type="match status" value="1"/>
</dbReference>
<gene>
    <name evidence="10" type="ORF">MGAL_10B055913</name>
</gene>
<reference evidence="10" key="1">
    <citation type="submission" date="2018-11" db="EMBL/GenBank/DDBJ databases">
        <authorList>
            <person name="Alioto T."/>
            <person name="Alioto T."/>
        </authorList>
    </citation>
    <scope>NUCLEOTIDE SEQUENCE</scope>
</reference>
<evidence type="ECO:0000256" key="7">
    <source>
        <dbReference type="ARBA" id="ARBA00023242"/>
    </source>
</evidence>
<dbReference type="PANTHER" id="PTHR13405:SF11">
    <property type="entry name" value="NUCLEAR PORE COMPLEX PROTEIN NUP133"/>
    <property type="match status" value="1"/>
</dbReference>
<dbReference type="EMBL" id="UYJE01000172">
    <property type="protein sequence ID" value="VDH90706.1"/>
    <property type="molecule type" value="Genomic_DNA"/>
</dbReference>
<evidence type="ECO:0000256" key="5">
    <source>
        <dbReference type="ARBA" id="ARBA00022927"/>
    </source>
</evidence>
<keyword evidence="4" id="KW-0509">mRNA transport</keyword>
<dbReference type="Proteomes" id="UP000596742">
    <property type="component" value="Unassembled WGS sequence"/>
</dbReference>
<dbReference type="OrthoDB" id="103454at2759"/>
<evidence type="ECO:0000256" key="3">
    <source>
        <dbReference type="ARBA" id="ARBA00022448"/>
    </source>
</evidence>
<proteinExistence type="inferred from homology"/>
<feature type="non-terminal residue" evidence="10">
    <location>
        <position position="1085"/>
    </location>
</feature>
<comment type="subcellular location">
    <subcellularLocation>
        <location evidence="1">Nucleus envelope</location>
    </subcellularLocation>
</comment>
<evidence type="ECO:0000313" key="10">
    <source>
        <dbReference type="EMBL" id="VDH90706.1"/>
    </source>
</evidence>
<evidence type="ECO:0000256" key="4">
    <source>
        <dbReference type="ARBA" id="ARBA00022816"/>
    </source>
</evidence>
<evidence type="ECO:0000256" key="6">
    <source>
        <dbReference type="ARBA" id="ARBA00023010"/>
    </source>
</evidence>
<dbReference type="InterPro" id="IPR015943">
    <property type="entry name" value="WD40/YVTN_repeat-like_dom_sf"/>
</dbReference>
<dbReference type="GO" id="GO:0016973">
    <property type="term" value="P:poly(A)+ mRNA export from nucleus"/>
    <property type="evidence" value="ECO:0007669"/>
    <property type="project" value="TreeGrafter"/>
</dbReference>
<feature type="domain" description="Nucleoporin Nup133/Nup155-like N-terminal" evidence="9">
    <location>
        <begin position="21"/>
        <end position="372"/>
    </location>
</feature>